<keyword evidence="4" id="KW-1185">Reference proteome</keyword>
<comment type="caution">
    <text evidence="3">The sequence shown here is derived from an EMBL/GenBank/DDBJ whole genome shotgun (WGS) entry which is preliminary data.</text>
</comment>
<organism evidence="3 4">
    <name type="scientific">Fusarium falciforme</name>
    <dbReference type="NCBI Taxonomy" id="195108"/>
    <lineage>
        <taxon>Eukaryota</taxon>
        <taxon>Fungi</taxon>
        <taxon>Dikarya</taxon>
        <taxon>Ascomycota</taxon>
        <taxon>Pezizomycotina</taxon>
        <taxon>Sordariomycetes</taxon>
        <taxon>Hypocreomycetidae</taxon>
        <taxon>Hypocreales</taxon>
        <taxon>Nectriaceae</taxon>
        <taxon>Fusarium</taxon>
        <taxon>Fusarium solani species complex</taxon>
    </lineage>
</organism>
<keyword evidence="1" id="KW-0175">Coiled coil</keyword>
<feature type="region of interest" description="Disordered" evidence="2">
    <location>
        <begin position="163"/>
        <end position="192"/>
    </location>
</feature>
<evidence type="ECO:0000313" key="4">
    <source>
        <dbReference type="Proteomes" id="UP001152087"/>
    </source>
</evidence>
<dbReference type="EMBL" id="JAOQAV010000026">
    <property type="protein sequence ID" value="KAJ4184503.1"/>
    <property type="molecule type" value="Genomic_DNA"/>
</dbReference>
<feature type="coiled-coil region" evidence="1">
    <location>
        <begin position="323"/>
        <end position="350"/>
    </location>
</feature>
<proteinExistence type="predicted"/>
<dbReference type="Proteomes" id="UP001152087">
    <property type="component" value="Unassembled WGS sequence"/>
</dbReference>
<sequence length="460" mass="52093">MGNPDNNLHARFAQPVSMTRISRVMSKVIEGRTKTNLILRPIKELRRKHRNASTSSKKIRKTEHGARRFFLAANKATTTPIVDEHDDAVPGPAPESIAESHEDDQNANDSTHVDEDAMSQPHADEEPFHQLSTHESMDAGSIDSIHDNLAQCDMILAAYQGEYDQPERTQTRTSDLCDTLDPNDADARSEPEQPKFTEEMAALESWAQASTHWGDPNIGPDTVRQGFKEHLEALKRTQSSDAKGENIKVTPSIKINAQSGLPEGENNYAKCREMFLTGDRLSVFSLCPFDELEEALYHPHARHIAGRHPHDARDDHCRLALFLAARNEEENRLERDLDQARERIDARSTQLERFCALVRQLQEQNEAKAASRRRAIYRRVSQILKTLGAEADQAMARCVEKREHYRELLYREKALVEAVQDEARHLGLGNHTPNELEWAVEQLVAGDSLEYVEDALNSCF</sequence>
<dbReference type="AlphaFoldDB" id="A0A9W8R3I4"/>
<reference evidence="3" key="1">
    <citation type="submission" date="2022-09" db="EMBL/GenBank/DDBJ databases">
        <title>Fusarium specimens isolated from Avocado Roots.</title>
        <authorList>
            <person name="Stajich J."/>
            <person name="Roper C."/>
            <person name="Heimlech-Rivalta G."/>
        </authorList>
    </citation>
    <scope>NUCLEOTIDE SEQUENCE</scope>
    <source>
        <strain evidence="3">A02</strain>
    </source>
</reference>
<gene>
    <name evidence="3" type="ORF">NW755_008961</name>
</gene>
<accession>A0A9W8R3I4</accession>
<evidence type="ECO:0000313" key="3">
    <source>
        <dbReference type="EMBL" id="KAJ4184503.1"/>
    </source>
</evidence>
<name>A0A9W8R3I4_9HYPO</name>
<protein>
    <submittedName>
        <fullName evidence="3">Uncharacterized protein</fullName>
    </submittedName>
</protein>
<evidence type="ECO:0000256" key="2">
    <source>
        <dbReference type="SAM" id="MobiDB-lite"/>
    </source>
</evidence>
<evidence type="ECO:0000256" key="1">
    <source>
        <dbReference type="SAM" id="Coils"/>
    </source>
</evidence>
<feature type="region of interest" description="Disordered" evidence="2">
    <location>
        <begin position="77"/>
        <end position="124"/>
    </location>
</feature>
<dbReference type="OrthoDB" id="5055285at2759"/>